<reference evidence="1" key="1">
    <citation type="journal article" date="2014" name="Int. J. Syst. Evol. Microbiol.">
        <title>Complete genome sequence of Corynebacterium casei LMG S-19264T (=DSM 44701T), isolated from a smear-ripened cheese.</title>
        <authorList>
            <consortium name="US DOE Joint Genome Institute (JGI-PGF)"/>
            <person name="Walter F."/>
            <person name="Albersmeier A."/>
            <person name="Kalinowski J."/>
            <person name="Ruckert C."/>
        </authorList>
    </citation>
    <scope>NUCLEOTIDE SEQUENCE</scope>
    <source>
        <strain evidence="1">VKM Ac-1321</strain>
    </source>
</reference>
<accession>A0A9W6KUG0</accession>
<dbReference type="EMBL" id="BSFP01000061">
    <property type="protein sequence ID" value="GLL05679.1"/>
    <property type="molecule type" value="Genomic_DNA"/>
</dbReference>
<evidence type="ECO:0000313" key="1">
    <source>
        <dbReference type="EMBL" id="GLL05679.1"/>
    </source>
</evidence>
<protein>
    <submittedName>
        <fullName evidence="1">Uncharacterized protein</fullName>
    </submittedName>
</protein>
<keyword evidence="2" id="KW-1185">Reference proteome</keyword>
<comment type="caution">
    <text evidence="1">The sequence shown here is derived from an EMBL/GenBank/DDBJ whole genome shotgun (WGS) entry which is preliminary data.</text>
</comment>
<reference evidence="1" key="2">
    <citation type="submission" date="2023-01" db="EMBL/GenBank/DDBJ databases">
        <authorList>
            <person name="Sun Q."/>
            <person name="Evtushenko L."/>
        </authorList>
    </citation>
    <scope>NUCLEOTIDE SEQUENCE</scope>
    <source>
        <strain evidence="1">VKM Ac-1321</strain>
    </source>
</reference>
<gene>
    <name evidence="1" type="ORF">GCM10017581_074260</name>
</gene>
<proteinExistence type="predicted"/>
<name>A0A9W6KUG0_9ACTN</name>
<dbReference type="Proteomes" id="UP001143480">
    <property type="component" value="Unassembled WGS sequence"/>
</dbReference>
<evidence type="ECO:0000313" key="2">
    <source>
        <dbReference type="Proteomes" id="UP001143480"/>
    </source>
</evidence>
<dbReference type="RefSeq" id="WP_261958888.1">
    <property type="nucleotide sequence ID" value="NZ_BAAAXA010000001.1"/>
</dbReference>
<sequence>MGHLVEITWPANIGNVKVGGVPVARGQLLWLDQDITLAWTAGAAPDADYGTITPPPLPGGAPAIVWTSGAAPAVQLAFVSNDAAEPPAAHYRRRATEVARWQLPAARQSSSRWLIHPGAMTGDLWHIVAALCLDPDLRLVVCWNRDNKTDDRNANALLDLIDALGLNGKDRVLRETVAIGPSASIGNKESRRDGAARVEQAASKHNKGAVLVGHTWASTSLIVRHIAANGWNPAPTRAALSGLFTAATNTSAHFQQHRAAFDGHCLGWLAGLAPATHHVLVNMRWVGTHGQNPQHNITQGRYQQIVDAVARQNARGIPTQITRIGIPEVTAPAECGWITAAAAGTVGVDIYADNAATAPAGLSAAIWKNKLFQPYFWQRVAAAGHHVSLIGGRSGGLDIAAFMGLRSASWDVPSHNDQHYLRLHWAAPLNTIIGDNAGTLDAGALDAWLDGHDLVPVLHGDPVTSPVVGELADYRTATTPFEALWYPPRA</sequence>
<dbReference type="AlphaFoldDB" id="A0A9W6KUG0"/>
<organism evidence="1 2">
    <name type="scientific">Dactylosporangium matsuzakiense</name>
    <dbReference type="NCBI Taxonomy" id="53360"/>
    <lineage>
        <taxon>Bacteria</taxon>
        <taxon>Bacillati</taxon>
        <taxon>Actinomycetota</taxon>
        <taxon>Actinomycetes</taxon>
        <taxon>Micromonosporales</taxon>
        <taxon>Micromonosporaceae</taxon>
        <taxon>Dactylosporangium</taxon>
    </lineage>
</organism>